<dbReference type="RefSeq" id="WP_247030884.1">
    <property type="nucleotide sequence ID" value="NZ_JALKCH010000017.1"/>
</dbReference>
<dbReference type="PANTHER" id="PTHR41287:SF1">
    <property type="entry name" value="PROTEIN YMFN"/>
    <property type="match status" value="1"/>
</dbReference>
<reference evidence="2 3" key="1">
    <citation type="submission" date="2022-04" db="EMBL/GenBank/DDBJ databases">
        <authorList>
            <person name="Grouzdev D.S."/>
            <person name="Pantiukh K.S."/>
            <person name="Krutkina M.S."/>
        </authorList>
    </citation>
    <scope>NUCLEOTIDE SEQUENCE [LARGE SCALE GENOMIC DNA]</scope>
    <source>
        <strain evidence="2 3">6x-1</strain>
    </source>
</reference>
<protein>
    <submittedName>
        <fullName evidence="2">Terminase large subunit</fullName>
    </submittedName>
</protein>
<dbReference type="Pfam" id="PF20441">
    <property type="entry name" value="TerL_nuclease"/>
    <property type="match status" value="1"/>
</dbReference>
<dbReference type="Proteomes" id="UP001203284">
    <property type="component" value="Unassembled WGS sequence"/>
</dbReference>
<sequence>MLQRLRNLFLSTKSLAAPDADLLTIFGAAPSGAASPAVALTVPAVQSCVRLISEAAACLDLKVLRTVDGVPVEAGEHPVAKLLADRPNDWTDTPALIRDLVAGALITDKGSLALANKVDGRVVEIVRYEAAHVTVDYSGDGRLEPSFRINNVPVCPADNLRVRGDRDGVPYPQWAEEGHLIATPGNVVDYRAVEMHIRDLCARFDVREIGFDPAYAQAIMAPLLEDGLPVVTIRQGWVTQSPALNTLERAIVGRNLRWCSPVLRWCLGNVAIHTDSAGNRTMHKGKSRDRIDLAVALWIAVSRCQAPVAGSIYDDPEWAPELMVL</sequence>
<dbReference type="Pfam" id="PF04860">
    <property type="entry name" value="Phage_portal"/>
    <property type="match status" value="1"/>
</dbReference>
<feature type="domain" description="Terminase large subunit-like endonuclease" evidence="1">
    <location>
        <begin position="158"/>
        <end position="304"/>
    </location>
</feature>
<dbReference type="InterPro" id="IPR006944">
    <property type="entry name" value="Phage/GTA_portal"/>
</dbReference>
<dbReference type="EMBL" id="JALKCH010000017">
    <property type="protein sequence ID" value="MCK0198981.1"/>
    <property type="molecule type" value="Genomic_DNA"/>
</dbReference>
<evidence type="ECO:0000259" key="1">
    <source>
        <dbReference type="Pfam" id="PF20441"/>
    </source>
</evidence>
<evidence type="ECO:0000313" key="3">
    <source>
        <dbReference type="Proteomes" id="UP001203284"/>
    </source>
</evidence>
<keyword evidence="3" id="KW-1185">Reference proteome</keyword>
<comment type="caution">
    <text evidence="2">The sequence shown here is derived from an EMBL/GenBank/DDBJ whole genome shotgun (WGS) entry which is preliminary data.</text>
</comment>
<evidence type="ECO:0000313" key="2">
    <source>
        <dbReference type="EMBL" id="MCK0198981.1"/>
    </source>
</evidence>
<name>A0ABT0DG88_9HYPH</name>
<accession>A0ABT0DG88</accession>
<dbReference type="InterPro" id="IPR046462">
    <property type="entry name" value="TerL_nuclease"/>
</dbReference>
<organism evidence="2 3">
    <name type="scientific">Ancylobacter crimeensis</name>
    <dbReference type="NCBI Taxonomy" id="2579147"/>
    <lineage>
        <taxon>Bacteria</taxon>
        <taxon>Pseudomonadati</taxon>
        <taxon>Pseudomonadota</taxon>
        <taxon>Alphaproteobacteria</taxon>
        <taxon>Hyphomicrobiales</taxon>
        <taxon>Xanthobacteraceae</taxon>
        <taxon>Ancylobacter</taxon>
    </lineage>
</organism>
<gene>
    <name evidence="2" type="ORF">MWN34_18950</name>
</gene>
<dbReference type="PANTHER" id="PTHR41287">
    <property type="match status" value="1"/>
</dbReference>
<dbReference type="InterPro" id="IPR005021">
    <property type="entry name" value="Terminase_largesu-like"/>
</dbReference>
<proteinExistence type="predicted"/>